<protein>
    <recommendedName>
        <fullName evidence="4">MATH domain-containing protein</fullName>
    </recommendedName>
</protein>
<evidence type="ECO:0008006" key="4">
    <source>
        <dbReference type="Google" id="ProtNLM"/>
    </source>
</evidence>
<evidence type="ECO:0000313" key="3">
    <source>
        <dbReference type="Proteomes" id="UP001432322"/>
    </source>
</evidence>
<gene>
    <name evidence="2" type="ORF">PFISCL1PPCAC_20271</name>
</gene>
<dbReference type="Proteomes" id="UP001432322">
    <property type="component" value="Unassembled WGS sequence"/>
</dbReference>
<dbReference type="EMBL" id="BTSY01000005">
    <property type="protein sequence ID" value="GMT28974.1"/>
    <property type="molecule type" value="Genomic_DNA"/>
</dbReference>
<evidence type="ECO:0000256" key="1">
    <source>
        <dbReference type="SAM" id="MobiDB-lite"/>
    </source>
</evidence>
<keyword evidence="3" id="KW-1185">Reference proteome</keyword>
<sequence length="92" mass="10702">FQDSLTHSNMSNSLPSKKCKEDENEEKECVNEGPVDESNLLRIQVNLESPDEDLRHDKTVSGFPWTLRHTFDWTSKDDHRDSLHVFLDAVFL</sequence>
<dbReference type="AlphaFoldDB" id="A0AAV5WGK7"/>
<organism evidence="2 3">
    <name type="scientific">Pristionchus fissidentatus</name>
    <dbReference type="NCBI Taxonomy" id="1538716"/>
    <lineage>
        <taxon>Eukaryota</taxon>
        <taxon>Metazoa</taxon>
        <taxon>Ecdysozoa</taxon>
        <taxon>Nematoda</taxon>
        <taxon>Chromadorea</taxon>
        <taxon>Rhabditida</taxon>
        <taxon>Rhabditina</taxon>
        <taxon>Diplogasteromorpha</taxon>
        <taxon>Diplogasteroidea</taxon>
        <taxon>Neodiplogasteridae</taxon>
        <taxon>Pristionchus</taxon>
    </lineage>
</organism>
<comment type="caution">
    <text evidence="2">The sequence shown here is derived from an EMBL/GenBank/DDBJ whole genome shotgun (WGS) entry which is preliminary data.</text>
</comment>
<evidence type="ECO:0000313" key="2">
    <source>
        <dbReference type="EMBL" id="GMT28974.1"/>
    </source>
</evidence>
<proteinExistence type="predicted"/>
<feature type="region of interest" description="Disordered" evidence="1">
    <location>
        <begin position="1"/>
        <end position="34"/>
    </location>
</feature>
<name>A0AAV5WGK7_9BILA</name>
<accession>A0AAV5WGK7</accession>
<feature type="compositionally biased region" description="Polar residues" evidence="1">
    <location>
        <begin position="1"/>
        <end position="15"/>
    </location>
</feature>
<reference evidence="2" key="1">
    <citation type="submission" date="2023-10" db="EMBL/GenBank/DDBJ databases">
        <title>Genome assembly of Pristionchus species.</title>
        <authorList>
            <person name="Yoshida K."/>
            <person name="Sommer R.J."/>
        </authorList>
    </citation>
    <scope>NUCLEOTIDE SEQUENCE</scope>
    <source>
        <strain evidence="2">RS5133</strain>
    </source>
</reference>
<feature type="non-terminal residue" evidence="2">
    <location>
        <position position="1"/>
    </location>
</feature>